<dbReference type="Proteomes" id="UP000018951">
    <property type="component" value="Unassembled WGS sequence"/>
</dbReference>
<dbReference type="STRING" id="1401685.P857_298"/>
<protein>
    <submittedName>
        <fullName evidence="1">Uncharacterized protein</fullName>
    </submittedName>
</protein>
<keyword evidence="2" id="KW-1185">Reference proteome</keyword>
<dbReference type="AlphaFoldDB" id="W2V1R3"/>
<reference evidence="1 2" key="1">
    <citation type="journal article" date="2013" name="PLoS ONE">
        <title>Bacterial endosymbiosis in a chordate host: long-term co-evolution and conservation of secondary metabolism.</title>
        <authorList>
            <person name="Kwan J.C."/>
            <person name="Schmidt E.W."/>
        </authorList>
    </citation>
    <scope>NUCLEOTIDE SEQUENCE [LARGE SCALE GENOMIC DNA]</scope>
    <source>
        <strain evidence="2">L6</strain>
    </source>
</reference>
<accession>W2V1R3</accession>
<comment type="caution">
    <text evidence="1">The sequence shown here is derived from an EMBL/GenBank/DDBJ whole genome shotgun (WGS) entry which is preliminary data.</text>
</comment>
<sequence length="161" mass="18429">MEESNMEIVNNMDVIECLNIVEHHLIDIVPDQIFQGFEEDDSMTISMDLLVYIDGYDISDQVAEYVYLDDETAVDDKYTLEGAIRLHVDCMSVHKVMEILSKIELDYQGNEVMLSGHVLRNQSSSGMMISNMMYIVIDDWDQLTEYGINSTVNFNGLVLNI</sequence>
<organism evidence="1 2">
    <name type="scientific">Candidatus Xenolissoclinum pacificiensis L6</name>
    <dbReference type="NCBI Taxonomy" id="1401685"/>
    <lineage>
        <taxon>Bacteria</taxon>
        <taxon>Pseudomonadati</taxon>
        <taxon>Pseudomonadota</taxon>
        <taxon>Alphaproteobacteria</taxon>
        <taxon>Rickettsiales</taxon>
        <taxon>Anaplasmataceae</taxon>
        <taxon>Candidatus Xenolissoclinum</taxon>
    </lineage>
</organism>
<name>W2V1R3_9RICK</name>
<dbReference type="EMBL" id="AXCJ01000005">
    <property type="protein sequence ID" value="ETO91383.1"/>
    <property type="molecule type" value="Genomic_DNA"/>
</dbReference>
<evidence type="ECO:0000313" key="1">
    <source>
        <dbReference type="EMBL" id="ETO91383.1"/>
    </source>
</evidence>
<proteinExistence type="predicted"/>
<gene>
    <name evidence="1" type="ORF">P857_298</name>
</gene>
<evidence type="ECO:0000313" key="2">
    <source>
        <dbReference type="Proteomes" id="UP000018951"/>
    </source>
</evidence>